<accession>A0A0F9PUG1</accession>
<evidence type="ECO:0000313" key="1">
    <source>
        <dbReference type="EMBL" id="KKN35280.1"/>
    </source>
</evidence>
<dbReference type="EMBL" id="LAZR01002049">
    <property type="protein sequence ID" value="KKN35280.1"/>
    <property type="molecule type" value="Genomic_DNA"/>
</dbReference>
<reference evidence="1" key="1">
    <citation type="journal article" date="2015" name="Nature">
        <title>Complex archaea that bridge the gap between prokaryotes and eukaryotes.</title>
        <authorList>
            <person name="Spang A."/>
            <person name="Saw J.H."/>
            <person name="Jorgensen S.L."/>
            <person name="Zaremba-Niedzwiedzka K."/>
            <person name="Martijn J."/>
            <person name="Lind A.E."/>
            <person name="van Eijk R."/>
            <person name="Schleper C."/>
            <person name="Guy L."/>
            <person name="Ettema T.J."/>
        </authorList>
    </citation>
    <scope>NUCLEOTIDE SEQUENCE</scope>
</reference>
<dbReference type="AlphaFoldDB" id="A0A0F9PUG1"/>
<comment type="caution">
    <text evidence="1">The sequence shown here is derived from an EMBL/GenBank/DDBJ whole genome shotgun (WGS) entry which is preliminary data.</text>
</comment>
<sequence>MNIESKLLVNIQVSKNTIFRIEDEIIELQPEMLLLLHIKQQELSSIKLEEPVPLTLILHKKAQLNQLEEFQKVKLLCEVPTESVELFIKLFFGENQPVICKLICSEFVEGMTDLLISPYSYRESIKYSDDVRDRLQYIFDNFSHS</sequence>
<gene>
    <name evidence="1" type="ORF">LCGC14_0785210</name>
</gene>
<name>A0A0F9PUG1_9ZZZZ</name>
<protein>
    <submittedName>
        <fullName evidence="1">Uncharacterized protein</fullName>
    </submittedName>
</protein>
<organism evidence="1">
    <name type="scientific">marine sediment metagenome</name>
    <dbReference type="NCBI Taxonomy" id="412755"/>
    <lineage>
        <taxon>unclassified sequences</taxon>
        <taxon>metagenomes</taxon>
        <taxon>ecological metagenomes</taxon>
    </lineage>
</organism>
<proteinExistence type="predicted"/>